<protein>
    <submittedName>
        <fullName evidence="2">Uncharacterized protein</fullName>
    </submittedName>
</protein>
<reference evidence="2" key="1">
    <citation type="submission" date="2021-01" db="EMBL/GenBank/DDBJ databases">
        <authorList>
            <person name="Corre E."/>
            <person name="Pelletier E."/>
            <person name="Niang G."/>
            <person name="Scheremetjew M."/>
            <person name="Finn R."/>
            <person name="Kale V."/>
            <person name="Holt S."/>
            <person name="Cochrane G."/>
            <person name="Meng A."/>
            <person name="Brown T."/>
            <person name="Cohen L."/>
        </authorList>
    </citation>
    <scope>NUCLEOTIDE SEQUENCE</scope>
    <source>
        <strain evidence="2">CCMP622</strain>
    </source>
</reference>
<dbReference type="EMBL" id="HBHP01019175">
    <property type="protein sequence ID" value="CAD9767846.1"/>
    <property type="molecule type" value="Transcribed_RNA"/>
</dbReference>
<dbReference type="AlphaFoldDB" id="A0A7S2TTC7"/>
<evidence type="ECO:0000256" key="1">
    <source>
        <dbReference type="SAM" id="SignalP"/>
    </source>
</evidence>
<name>A0A7S2TTC7_9EUKA</name>
<sequence length="163" mass="18323">MAPRKRALSLIYVALALPTVLAHTRPSLSVAAAKESAKPCLSPHRRMATRRGMASTVIPGSLMASFMALQSRALEINDARGYDWKKFDEVRSDKRAQKGYPNRCGYDYCIDGKIVVPLKDENGNEYWVLKDSEEDRVARGKKKLEELNARSKVSTKPKYKSAY</sequence>
<accession>A0A7S2TTC7</accession>
<feature type="signal peptide" evidence="1">
    <location>
        <begin position="1"/>
        <end position="22"/>
    </location>
</feature>
<organism evidence="2">
    <name type="scientific">Lotharella oceanica</name>
    <dbReference type="NCBI Taxonomy" id="641309"/>
    <lineage>
        <taxon>Eukaryota</taxon>
        <taxon>Sar</taxon>
        <taxon>Rhizaria</taxon>
        <taxon>Cercozoa</taxon>
        <taxon>Chlorarachniophyceae</taxon>
        <taxon>Lotharella</taxon>
    </lineage>
</organism>
<feature type="chain" id="PRO_5031528419" evidence="1">
    <location>
        <begin position="23"/>
        <end position="163"/>
    </location>
</feature>
<keyword evidence="1" id="KW-0732">Signal</keyword>
<evidence type="ECO:0000313" key="2">
    <source>
        <dbReference type="EMBL" id="CAD9767846.1"/>
    </source>
</evidence>
<proteinExistence type="predicted"/>
<gene>
    <name evidence="2" type="ORF">LSP00402_LOCUS11917</name>
</gene>